<gene>
    <name evidence="3" type="ORF">ACFFJ8_17725</name>
</gene>
<dbReference type="Proteomes" id="UP001589818">
    <property type="component" value="Unassembled WGS sequence"/>
</dbReference>
<dbReference type="Gene3D" id="3.30.470.20">
    <property type="entry name" value="ATP-grasp fold, B domain"/>
    <property type="match status" value="1"/>
</dbReference>
<keyword evidence="4" id="KW-1185">Reference proteome</keyword>
<evidence type="ECO:0000313" key="4">
    <source>
        <dbReference type="Proteomes" id="UP001589818"/>
    </source>
</evidence>
<keyword evidence="1" id="KW-0067">ATP-binding</keyword>
<organism evidence="3 4">
    <name type="scientific">Paenibacillus mendelii</name>
    <dbReference type="NCBI Taxonomy" id="206163"/>
    <lineage>
        <taxon>Bacteria</taxon>
        <taxon>Bacillati</taxon>
        <taxon>Bacillota</taxon>
        <taxon>Bacilli</taxon>
        <taxon>Bacillales</taxon>
        <taxon>Paenibacillaceae</taxon>
        <taxon>Paenibacillus</taxon>
    </lineage>
</organism>
<evidence type="ECO:0000313" key="3">
    <source>
        <dbReference type="EMBL" id="MFC0393207.1"/>
    </source>
</evidence>
<keyword evidence="1" id="KW-0547">Nucleotide-binding</keyword>
<comment type="caution">
    <text evidence="3">The sequence shown here is derived from an EMBL/GenBank/DDBJ whole genome shotgun (WGS) entry which is preliminary data.</text>
</comment>
<evidence type="ECO:0000256" key="1">
    <source>
        <dbReference type="PROSITE-ProRule" id="PRU00409"/>
    </source>
</evidence>
<protein>
    <submittedName>
        <fullName evidence="3">YheC/YheD family protein</fullName>
    </submittedName>
</protein>
<dbReference type="PROSITE" id="PS50975">
    <property type="entry name" value="ATP_GRASP"/>
    <property type="match status" value="1"/>
</dbReference>
<sequence length="388" mass="43433">MTQQKSAIGILVSEPAEDLPMDAGAPERMPENSFCRDLCRLGRELGLLVYVFWASSAQAASGTIQGFVHRQGKWNAQDCPLPDFIYDRTLCKSTSDRRIRSAVLSTLKENHPFILLNGALPGKWDVYEAMYCDELLRPLLPPTYRYEGIESLSEIMRSHQSGLFLKPAAGYQGRGAFRLERISEGCRIDGRSGSNMPLHKSFGHMNDFTLWFDQIAHSAAYIIQPYLQLTDLDGYAYDIRSLIQKDERGRWNMTGSALRLGETGSVTANLHGGGSAHDAFNGLSKRFGADQARELLIRMKRISERAAVLLEQRFGRLCELGLDYGIEPDGRLWLLEANAKPGRQSFQENPETARNAVLRPLQYALLLANSRTPLFQSTVQTSVAARSR</sequence>
<dbReference type="EMBL" id="JBHLVF010000031">
    <property type="protein sequence ID" value="MFC0393207.1"/>
    <property type="molecule type" value="Genomic_DNA"/>
</dbReference>
<reference evidence="3 4" key="1">
    <citation type="submission" date="2024-09" db="EMBL/GenBank/DDBJ databases">
        <authorList>
            <person name="Sun Q."/>
            <person name="Mori K."/>
        </authorList>
    </citation>
    <scope>NUCLEOTIDE SEQUENCE [LARGE SCALE GENOMIC DNA]</scope>
    <source>
        <strain evidence="3 4">CCM 4839</strain>
    </source>
</reference>
<feature type="domain" description="ATP-grasp" evidence="2">
    <location>
        <begin position="133"/>
        <end position="367"/>
    </location>
</feature>
<dbReference type="InterPro" id="IPR026838">
    <property type="entry name" value="YheC/D"/>
</dbReference>
<proteinExistence type="predicted"/>
<evidence type="ECO:0000259" key="2">
    <source>
        <dbReference type="PROSITE" id="PS50975"/>
    </source>
</evidence>
<dbReference type="Pfam" id="PF14398">
    <property type="entry name" value="ATPgrasp_YheCD"/>
    <property type="match status" value="1"/>
</dbReference>
<dbReference type="InterPro" id="IPR011761">
    <property type="entry name" value="ATP-grasp"/>
</dbReference>
<accession>A0ABV6JBE6</accession>
<dbReference type="SUPFAM" id="SSF56059">
    <property type="entry name" value="Glutathione synthetase ATP-binding domain-like"/>
    <property type="match status" value="1"/>
</dbReference>
<dbReference type="RefSeq" id="WP_204817873.1">
    <property type="nucleotide sequence ID" value="NZ_JANHOF010000002.1"/>
</dbReference>
<name>A0ABV6JBE6_9BACL</name>